<evidence type="ECO:0000313" key="11">
    <source>
        <dbReference type="Proteomes" id="UP000823990"/>
    </source>
</evidence>
<dbReference type="GO" id="GO:0005886">
    <property type="term" value="C:plasma membrane"/>
    <property type="evidence" value="ECO:0007669"/>
    <property type="project" value="UniProtKB-SubCell"/>
</dbReference>
<dbReference type="InterPro" id="IPR003352">
    <property type="entry name" value="PTS_EIIC"/>
</dbReference>
<name>A0A9D1Q221_9FIRM</name>
<feature type="transmembrane region" description="Helical" evidence="8">
    <location>
        <begin position="133"/>
        <end position="159"/>
    </location>
</feature>
<feature type="transmembrane region" description="Helical" evidence="8">
    <location>
        <begin position="89"/>
        <end position="113"/>
    </location>
</feature>
<evidence type="ECO:0000256" key="2">
    <source>
        <dbReference type="ARBA" id="ARBA00022448"/>
    </source>
</evidence>
<reference evidence="10" key="2">
    <citation type="submission" date="2021-04" db="EMBL/GenBank/DDBJ databases">
        <authorList>
            <person name="Gilroy R."/>
        </authorList>
    </citation>
    <scope>NUCLEOTIDE SEQUENCE</scope>
    <source>
        <strain evidence="10">12435</strain>
    </source>
</reference>
<evidence type="ECO:0000259" key="9">
    <source>
        <dbReference type="Pfam" id="PF13303"/>
    </source>
</evidence>
<evidence type="ECO:0000256" key="8">
    <source>
        <dbReference type="SAM" id="Phobius"/>
    </source>
</evidence>
<dbReference type="Proteomes" id="UP000823990">
    <property type="component" value="Unassembled WGS sequence"/>
</dbReference>
<keyword evidence="2" id="KW-0813">Transport</keyword>
<dbReference type="Pfam" id="PF13303">
    <property type="entry name" value="PTS_EIIC_2"/>
    <property type="match status" value="1"/>
</dbReference>
<gene>
    <name evidence="10" type="ORF">H9892_06025</name>
</gene>
<feature type="transmembrane region" description="Helical" evidence="8">
    <location>
        <begin position="242"/>
        <end position="266"/>
    </location>
</feature>
<evidence type="ECO:0000313" key="10">
    <source>
        <dbReference type="EMBL" id="HIW02879.1"/>
    </source>
</evidence>
<comment type="subcellular location">
    <subcellularLocation>
        <location evidence="1">Cell membrane</location>
        <topology evidence="1">Multi-pass membrane protein</topology>
    </subcellularLocation>
</comment>
<accession>A0A9D1Q221</accession>
<proteinExistence type="predicted"/>
<feature type="transmembrane region" description="Helical" evidence="8">
    <location>
        <begin position="63"/>
        <end position="82"/>
    </location>
</feature>
<dbReference type="GO" id="GO:0009401">
    <property type="term" value="P:phosphoenolpyruvate-dependent sugar phosphotransferase system"/>
    <property type="evidence" value="ECO:0007669"/>
    <property type="project" value="InterPro"/>
</dbReference>
<feature type="transmembrane region" description="Helical" evidence="8">
    <location>
        <begin position="359"/>
        <end position="379"/>
    </location>
</feature>
<keyword evidence="6 8" id="KW-1133">Transmembrane helix</keyword>
<evidence type="ECO:0000256" key="5">
    <source>
        <dbReference type="ARBA" id="ARBA00022692"/>
    </source>
</evidence>
<evidence type="ECO:0000256" key="4">
    <source>
        <dbReference type="ARBA" id="ARBA00022597"/>
    </source>
</evidence>
<keyword evidence="5 8" id="KW-0812">Transmembrane</keyword>
<evidence type="ECO:0000256" key="7">
    <source>
        <dbReference type="ARBA" id="ARBA00023136"/>
    </source>
</evidence>
<keyword evidence="7 8" id="KW-0472">Membrane</keyword>
<sequence>MKFSECRSGGQKFAWLMNYVFIDGMSGMALGLFATLIAGTIVWQLGALIDKGGSNFFGLALEAIGKVAQIAMGAGIGAGVCLKMKKTSPLVVASACAAGMIGSYAGAIIGFTYDYETMEYTATGGLTGALGSGSAFSISIASAGDPMGAFIGAMCAMSLGNLVSGRTKVDILVTPLVGVIGGAVGGLAIGFPVWLALNALGSFIIWVQTLGTFAVAVMGMIIAVLMGVALTLPISSAAIGIAINLSGVAAGAAVVGCCCHMMGYAAMSFRENRWGGAVAQGLGTSMLQVPNLFRKPVLFLPPVISSAILGTISTLLPNGVGLGLIATKTGSGMGTAGLVGPIDMLFEMLGTQNCNVPLTLLWVLLFCFVLPAALTLAIGEIFRKLGIMKYGDLKLDLK</sequence>
<feature type="transmembrane region" description="Helical" evidence="8">
    <location>
        <begin position="20"/>
        <end position="43"/>
    </location>
</feature>
<evidence type="ECO:0000256" key="1">
    <source>
        <dbReference type="ARBA" id="ARBA00004651"/>
    </source>
</evidence>
<feature type="transmembrane region" description="Helical" evidence="8">
    <location>
        <begin position="203"/>
        <end position="230"/>
    </location>
</feature>
<evidence type="ECO:0000256" key="3">
    <source>
        <dbReference type="ARBA" id="ARBA00022475"/>
    </source>
</evidence>
<dbReference type="EMBL" id="DXHS01000097">
    <property type="protein sequence ID" value="HIW02879.1"/>
    <property type="molecule type" value="Genomic_DNA"/>
</dbReference>
<keyword evidence="4 10" id="KW-0762">Sugar transport</keyword>
<feature type="transmembrane region" description="Helical" evidence="8">
    <location>
        <begin position="171"/>
        <end position="197"/>
    </location>
</feature>
<keyword evidence="3" id="KW-1003">Cell membrane</keyword>
<organism evidence="10 11">
    <name type="scientific">Candidatus Protoclostridium stercorigallinarum</name>
    <dbReference type="NCBI Taxonomy" id="2838741"/>
    <lineage>
        <taxon>Bacteria</taxon>
        <taxon>Bacillati</taxon>
        <taxon>Bacillota</taxon>
        <taxon>Clostridia</taxon>
        <taxon>Candidatus Protoclostridium</taxon>
    </lineage>
</organism>
<dbReference type="GO" id="GO:0008982">
    <property type="term" value="F:protein-N(PI)-phosphohistidine-sugar phosphotransferase activity"/>
    <property type="evidence" value="ECO:0007669"/>
    <property type="project" value="InterPro"/>
</dbReference>
<dbReference type="AlphaFoldDB" id="A0A9D1Q221"/>
<reference evidence="10" key="1">
    <citation type="journal article" date="2021" name="PeerJ">
        <title>Extensive microbial diversity within the chicken gut microbiome revealed by metagenomics and culture.</title>
        <authorList>
            <person name="Gilroy R."/>
            <person name="Ravi A."/>
            <person name="Getino M."/>
            <person name="Pursley I."/>
            <person name="Horton D.L."/>
            <person name="Alikhan N.F."/>
            <person name="Baker D."/>
            <person name="Gharbi K."/>
            <person name="Hall N."/>
            <person name="Watson M."/>
            <person name="Adriaenssens E.M."/>
            <person name="Foster-Nyarko E."/>
            <person name="Jarju S."/>
            <person name="Secka A."/>
            <person name="Antonio M."/>
            <person name="Oren A."/>
            <person name="Chaudhuri R.R."/>
            <person name="La Ragione R."/>
            <person name="Hildebrand F."/>
            <person name="Pallen M.J."/>
        </authorList>
    </citation>
    <scope>NUCLEOTIDE SEQUENCE</scope>
    <source>
        <strain evidence="10">12435</strain>
    </source>
</reference>
<evidence type="ECO:0000256" key="6">
    <source>
        <dbReference type="ARBA" id="ARBA00022989"/>
    </source>
</evidence>
<feature type="domain" description="Phosphotransferase system EIIC" evidence="9">
    <location>
        <begin position="105"/>
        <end position="395"/>
    </location>
</feature>
<comment type="caution">
    <text evidence="10">The sequence shown here is derived from an EMBL/GenBank/DDBJ whole genome shotgun (WGS) entry which is preliminary data.</text>
</comment>
<protein>
    <submittedName>
        <fullName evidence="10">PTS sugar transporter subunit IIC</fullName>
    </submittedName>
</protein>